<feature type="short sequence motif" description="VHIID" evidence="3">
    <location>
        <begin position="323"/>
        <end position="327"/>
    </location>
</feature>
<dbReference type="InterPro" id="IPR005202">
    <property type="entry name" value="TF_GRAS"/>
</dbReference>
<feature type="region of interest" description="Disordered" evidence="4">
    <location>
        <begin position="133"/>
        <end position="188"/>
    </location>
</feature>
<feature type="region of interest" description="Leucine repeat II (LRII)" evidence="3">
    <location>
        <begin position="373"/>
        <end position="405"/>
    </location>
</feature>
<comment type="similarity">
    <text evidence="3">Belongs to the GRAS family.</text>
</comment>
<comment type="caution">
    <text evidence="3">Lacks conserved residue(s) required for the propagation of feature annotation.</text>
</comment>
<proteinExistence type="inferred from homology"/>
<protein>
    <submittedName>
        <fullName evidence="5">Uncharacterized protein</fullName>
    </submittedName>
</protein>
<feature type="region of interest" description="SAW" evidence="3">
    <location>
        <begin position="511"/>
        <end position="585"/>
    </location>
</feature>
<organism evidence="5 6">
    <name type="scientific">Aquilegia coerulea</name>
    <name type="common">Rocky mountain columbine</name>
    <dbReference type="NCBI Taxonomy" id="218851"/>
    <lineage>
        <taxon>Eukaryota</taxon>
        <taxon>Viridiplantae</taxon>
        <taxon>Streptophyta</taxon>
        <taxon>Embryophyta</taxon>
        <taxon>Tracheophyta</taxon>
        <taxon>Spermatophyta</taxon>
        <taxon>Magnoliopsida</taxon>
        <taxon>Ranunculales</taxon>
        <taxon>Ranunculaceae</taxon>
        <taxon>Thalictroideae</taxon>
        <taxon>Aquilegia</taxon>
    </lineage>
</organism>
<evidence type="ECO:0000256" key="3">
    <source>
        <dbReference type="PROSITE-ProRule" id="PRU01191"/>
    </source>
</evidence>
<dbReference type="AlphaFoldDB" id="A0A2G5ERS9"/>
<name>A0A2G5ERS9_AQUCA</name>
<keyword evidence="6" id="KW-1185">Reference proteome</keyword>
<dbReference type="EMBL" id="KZ305022">
    <property type="protein sequence ID" value="PIA58448.1"/>
    <property type="molecule type" value="Genomic_DNA"/>
</dbReference>
<feature type="compositionally biased region" description="Polar residues" evidence="4">
    <location>
        <begin position="176"/>
        <end position="188"/>
    </location>
</feature>
<evidence type="ECO:0000313" key="6">
    <source>
        <dbReference type="Proteomes" id="UP000230069"/>
    </source>
</evidence>
<evidence type="ECO:0000256" key="1">
    <source>
        <dbReference type="ARBA" id="ARBA00023015"/>
    </source>
</evidence>
<feature type="region of interest" description="Disordered" evidence="4">
    <location>
        <begin position="84"/>
        <end position="117"/>
    </location>
</feature>
<dbReference type="PANTHER" id="PTHR31636">
    <property type="entry name" value="OSJNBA0084A10.13 PROTEIN-RELATED"/>
    <property type="match status" value="1"/>
</dbReference>
<dbReference type="Pfam" id="PF03514">
    <property type="entry name" value="GRAS"/>
    <property type="match status" value="1"/>
</dbReference>
<evidence type="ECO:0000256" key="4">
    <source>
        <dbReference type="SAM" id="MobiDB-lite"/>
    </source>
</evidence>
<keyword evidence="1" id="KW-0805">Transcription regulation</keyword>
<dbReference type="InParanoid" id="A0A2G5ERS9"/>
<accession>A0A2G5ERS9</accession>
<keyword evidence="2" id="KW-0804">Transcription</keyword>
<dbReference type="Proteomes" id="UP000230069">
    <property type="component" value="Unassembled WGS sequence"/>
</dbReference>
<evidence type="ECO:0000313" key="5">
    <source>
        <dbReference type="EMBL" id="PIA58448.1"/>
    </source>
</evidence>
<sequence>MDMQQILRYSVTGANISYESSLSTAPLMSEWMAGPMKFELRNSLNSSRCTQLDSETCSSLSSNQEQYSSSGNLSEFSPNSSLEYNNSFHQISPSPTSFSDTLQFSSGESSGSQDPNYHQNMKYVLREIETALLGPDGDDDEGVGNTACATFGENKHPETSTQRPRSFSDEPCPESYNDQPTPSFTSTDQYSSYVVQAEKRHRLMQAPSPENPQCNLKRLLIECAKSLSEGRNDFDKLIEDARSIVSISGEPIQRLGAYMVEGLVARKEKSGTNIYRALRCRQPESKELLSYMQILYEICPYLKFGYMAANGAIAEAFKYEDRVHIVDFQIAQGTQWMTLIEALAARTSGPPFMRITGIDDPVSKYARGGSLQAVGERLAAMSKKFNIPIEFHAVPAFASDVTREMLDVRPGEALAVNFPLQLHHTPDESIDVNNPRDEMLRMVRSLSPKVVTLIEQESNTNTTPFVTRFAEALDFYSAMFESIDVTMPRDSKERISVEQQCLARDMVNVIACEGKERVERHELLGKWKSRFTMAGFQPFPLSSHVNHVIRGLLRCYSEHYTLVEKDGAMLLGWKDRNLVSASAWH</sequence>
<reference evidence="5 6" key="1">
    <citation type="submission" date="2017-09" db="EMBL/GenBank/DDBJ databases">
        <title>WGS assembly of Aquilegia coerulea Goldsmith.</title>
        <authorList>
            <person name="Hodges S."/>
            <person name="Kramer E."/>
            <person name="Nordborg M."/>
            <person name="Tomkins J."/>
            <person name="Borevitz J."/>
            <person name="Derieg N."/>
            <person name="Yan J."/>
            <person name="Mihaltcheva S."/>
            <person name="Hayes R.D."/>
            <person name="Rokhsar D."/>
        </authorList>
    </citation>
    <scope>NUCLEOTIDE SEQUENCE [LARGE SCALE GENOMIC DNA]</scope>
    <source>
        <strain evidence="6">cv. Goldsmith</strain>
    </source>
</reference>
<feature type="region of interest" description="VHIID" evidence="3">
    <location>
        <begin position="292"/>
        <end position="357"/>
    </location>
</feature>
<evidence type="ECO:0000256" key="2">
    <source>
        <dbReference type="ARBA" id="ARBA00023163"/>
    </source>
</evidence>
<dbReference type="PROSITE" id="PS50985">
    <property type="entry name" value="GRAS"/>
    <property type="match status" value="1"/>
</dbReference>
<dbReference type="OrthoDB" id="1910309at2759"/>
<gene>
    <name evidence="5" type="ORF">AQUCO_00500404v1</name>
</gene>
<dbReference type="STRING" id="218851.A0A2G5ERS9"/>